<dbReference type="PANTHER" id="PTHR33526">
    <property type="entry name" value="OS07G0123800 PROTEIN"/>
    <property type="match status" value="1"/>
</dbReference>
<dbReference type="PANTHER" id="PTHR33526:SF13">
    <property type="entry name" value="TYROSINE-PROTEIN PHOSPHATASE 3-LIKE"/>
    <property type="match status" value="1"/>
</dbReference>
<name>A0A5B7BGH2_DAVIN</name>
<dbReference type="EMBL" id="GHES01037448">
    <property type="protein sequence ID" value="MPA68007.1"/>
    <property type="molecule type" value="Transcribed_RNA"/>
</dbReference>
<protein>
    <submittedName>
        <fullName evidence="1">Uncharacterized protein</fullName>
    </submittedName>
</protein>
<reference evidence="1" key="1">
    <citation type="submission" date="2019-08" db="EMBL/GenBank/DDBJ databases">
        <title>Reference gene set and small RNA set construction with multiple tissues from Davidia involucrata Baill.</title>
        <authorList>
            <person name="Yang H."/>
            <person name="Zhou C."/>
            <person name="Li G."/>
            <person name="Wang J."/>
            <person name="Gao P."/>
            <person name="Wang M."/>
            <person name="Wang R."/>
            <person name="Zhao Y."/>
        </authorList>
    </citation>
    <scope>NUCLEOTIDE SEQUENCE</scope>
    <source>
        <tissue evidence="1">Mixed with DoveR01_LX</tissue>
    </source>
</reference>
<dbReference type="AlphaFoldDB" id="A0A5B7BGH2"/>
<dbReference type="PIRSF" id="PIRSF031279">
    <property type="entry name" value="UCP031279"/>
    <property type="match status" value="1"/>
</dbReference>
<dbReference type="InterPro" id="IPR016972">
    <property type="entry name" value="UCP031279"/>
</dbReference>
<proteinExistence type="predicted"/>
<organism evidence="1">
    <name type="scientific">Davidia involucrata</name>
    <name type="common">Dove tree</name>
    <dbReference type="NCBI Taxonomy" id="16924"/>
    <lineage>
        <taxon>Eukaryota</taxon>
        <taxon>Viridiplantae</taxon>
        <taxon>Streptophyta</taxon>
        <taxon>Embryophyta</taxon>
        <taxon>Tracheophyta</taxon>
        <taxon>Spermatophyta</taxon>
        <taxon>Magnoliopsida</taxon>
        <taxon>eudicotyledons</taxon>
        <taxon>Gunneridae</taxon>
        <taxon>Pentapetalae</taxon>
        <taxon>asterids</taxon>
        <taxon>Cornales</taxon>
        <taxon>Nyssaceae</taxon>
        <taxon>Davidia</taxon>
    </lineage>
</organism>
<gene>
    <name evidence="1" type="ORF">Din_037448</name>
</gene>
<evidence type="ECO:0000313" key="1">
    <source>
        <dbReference type="EMBL" id="MPA68007.1"/>
    </source>
</evidence>
<accession>A0A5B7BGH2</accession>
<sequence>MRTKASNQNRFMRIITIPIRVLSKARDFYVRSITDCATNVNVGGVPAAGQLPSLPRSFSGISSRSSCDNEDLRELIRAASSRSLGNRVELDLHMQQQQMMMMRQSIITSTVEGPRSSGVPRSSSVGMGRIDEDMPCDFVHNHTHVKPELMLYPRSKSFAAVTKKSDVF</sequence>